<name>A0A6A5UXE4_9PLEO</name>
<dbReference type="AlphaFoldDB" id="A0A6A5UXE4"/>
<dbReference type="Gene3D" id="3.30.465.10">
    <property type="match status" value="1"/>
</dbReference>
<dbReference type="GO" id="GO:0005737">
    <property type="term" value="C:cytoplasm"/>
    <property type="evidence" value="ECO:0007669"/>
    <property type="project" value="TreeGrafter"/>
</dbReference>
<proteinExistence type="predicted"/>
<dbReference type="Gene3D" id="3.40.462.10">
    <property type="entry name" value="FAD-linked oxidases, C-terminal domain"/>
    <property type="match status" value="1"/>
</dbReference>
<dbReference type="InterPro" id="IPR040165">
    <property type="entry name" value="Diminuto-like"/>
</dbReference>
<evidence type="ECO:0000313" key="1">
    <source>
        <dbReference type="EMBL" id="KAF1968482.1"/>
    </source>
</evidence>
<dbReference type="InterPro" id="IPR016170">
    <property type="entry name" value="Cytok_DH_C_sf"/>
</dbReference>
<protein>
    <recommendedName>
        <fullName evidence="3">Delta(24)-sterol reductase</fullName>
    </recommendedName>
</protein>
<dbReference type="PANTHER" id="PTHR10801">
    <property type="entry name" value="24-DEHYDROCHOLESTEROL REDUCTASE"/>
    <property type="match status" value="1"/>
</dbReference>
<gene>
    <name evidence="1" type="ORF">BU23DRAFT_656051</name>
</gene>
<organism evidence="1 2">
    <name type="scientific">Bimuria novae-zelandiae CBS 107.79</name>
    <dbReference type="NCBI Taxonomy" id="1447943"/>
    <lineage>
        <taxon>Eukaryota</taxon>
        <taxon>Fungi</taxon>
        <taxon>Dikarya</taxon>
        <taxon>Ascomycota</taxon>
        <taxon>Pezizomycotina</taxon>
        <taxon>Dothideomycetes</taxon>
        <taxon>Pleosporomycetidae</taxon>
        <taxon>Pleosporales</taxon>
        <taxon>Massarineae</taxon>
        <taxon>Didymosphaeriaceae</taxon>
        <taxon>Bimuria</taxon>
    </lineage>
</organism>
<dbReference type="GO" id="GO:0016020">
    <property type="term" value="C:membrane"/>
    <property type="evidence" value="ECO:0007669"/>
    <property type="project" value="TreeGrafter"/>
</dbReference>
<dbReference type="GO" id="GO:0050660">
    <property type="term" value="F:flavin adenine dinucleotide binding"/>
    <property type="evidence" value="ECO:0007669"/>
    <property type="project" value="InterPro"/>
</dbReference>
<dbReference type="GO" id="GO:0008202">
    <property type="term" value="P:steroid metabolic process"/>
    <property type="evidence" value="ECO:0007669"/>
    <property type="project" value="TreeGrafter"/>
</dbReference>
<sequence length="385" mass="43637">MLSNIIEINVGTSTAVLEPNVPMDKLVQATLSCGMIPPVVMEFPGITSSSFKHGYFSQSVKSVEMVLGNGKAVTASKSLNSDLFYGAAGALGTFGIVTKLEISLVQARRFVKLVYQPYATTKETIAAVRKATESLENDYVDAILFSSDHGVVMTGTLTDDIPPSEQPQTFSRAWDPWFYHHVMKKPLEERSTDYVPLAEYLFRYDRGGFWVGALGFKYFFFVPFNRLTRWILDDLLHTRAMYRGLHGSSLSQAFIIQDLSLPYAHAENGSPQIMLNVGIWSAASQDLSTSTQQKLLYSNVYYTQEEFWQLYDTKWYEDLRRGYSATTLPSVYEKVRADVPRPLYTLQRLRTSWPFAGLVGLWHVIMGGDLRDHKQFDWMSLAKKE</sequence>
<evidence type="ECO:0000313" key="2">
    <source>
        <dbReference type="Proteomes" id="UP000800036"/>
    </source>
</evidence>
<accession>A0A6A5UXE4</accession>
<dbReference type="SUPFAM" id="SSF56176">
    <property type="entry name" value="FAD-binding/transporter-associated domain-like"/>
    <property type="match status" value="1"/>
</dbReference>
<reference evidence="1" key="1">
    <citation type="journal article" date="2020" name="Stud. Mycol.">
        <title>101 Dothideomycetes genomes: a test case for predicting lifestyles and emergence of pathogens.</title>
        <authorList>
            <person name="Haridas S."/>
            <person name="Albert R."/>
            <person name="Binder M."/>
            <person name="Bloem J."/>
            <person name="Labutti K."/>
            <person name="Salamov A."/>
            <person name="Andreopoulos B."/>
            <person name="Baker S."/>
            <person name="Barry K."/>
            <person name="Bills G."/>
            <person name="Bluhm B."/>
            <person name="Cannon C."/>
            <person name="Castanera R."/>
            <person name="Culley D."/>
            <person name="Daum C."/>
            <person name="Ezra D."/>
            <person name="Gonzalez J."/>
            <person name="Henrissat B."/>
            <person name="Kuo A."/>
            <person name="Liang C."/>
            <person name="Lipzen A."/>
            <person name="Lutzoni F."/>
            <person name="Magnuson J."/>
            <person name="Mondo S."/>
            <person name="Nolan M."/>
            <person name="Ohm R."/>
            <person name="Pangilinan J."/>
            <person name="Park H.-J."/>
            <person name="Ramirez L."/>
            <person name="Alfaro M."/>
            <person name="Sun H."/>
            <person name="Tritt A."/>
            <person name="Yoshinaga Y."/>
            <person name="Zwiers L.-H."/>
            <person name="Turgeon B."/>
            <person name="Goodwin S."/>
            <person name="Spatafora J."/>
            <person name="Crous P."/>
            <person name="Grigoriev I."/>
        </authorList>
    </citation>
    <scope>NUCLEOTIDE SEQUENCE</scope>
    <source>
        <strain evidence="1">CBS 107.79</strain>
    </source>
</reference>
<dbReference type="InterPro" id="IPR036318">
    <property type="entry name" value="FAD-bd_PCMH-like_sf"/>
</dbReference>
<evidence type="ECO:0008006" key="3">
    <source>
        <dbReference type="Google" id="ProtNLM"/>
    </source>
</evidence>
<keyword evidence="2" id="KW-1185">Reference proteome</keyword>
<dbReference type="EMBL" id="ML976720">
    <property type="protein sequence ID" value="KAF1968482.1"/>
    <property type="molecule type" value="Genomic_DNA"/>
</dbReference>
<dbReference type="OrthoDB" id="415825at2759"/>
<dbReference type="PANTHER" id="PTHR10801:SF10">
    <property type="entry name" value="FAD BINDING DOMAIN PROTEIN (AFU_ORTHOLOGUE AFUA_6G14300)"/>
    <property type="match status" value="1"/>
</dbReference>
<dbReference type="Proteomes" id="UP000800036">
    <property type="component" value="Unassembled WGS sequence"/>
</dbReference>
<dbReference type="GO" id="GO:0000246">
    <property type="term" value="F:Delta24(24-1) sterol reductase activity"/>
    <property type="evidence" value="ECO:0007669"/>
    <property type="project" value="TreeGrafter"/>
</dbReference>
<dbReference type="InterPro" id="IPR016169">
    <property type="entry name" value="FAD-bd_PCMH_sub2"/>
</dbReference>